<reference evidence="2" key="1">
    <citation type="journal article" date="2013" name="Nature">
        <title>Draft genome of the wheat A-genome progenitor Triticum urartu.</title>
        <authorList>
            <person name="Ling H.Q."/>
            <person name="Zhao S."/>
            <person name="Liu D."/>
            <person name="Wang J."/>
            <person name="Sun H."/>
            <person name="Zhang C."/>
            <person name="Fan H."/>
            <person name="Li D."/>
            <person name="Dong L."/>
            <person name="Tao Y."/>
            <person name="Gao C."/>
            <person name="Wu H."/>
            <person name="Li Y."/>
            <person name="Cui Y."/>
            <person name="Guo X."/>
            <person name="Zheng S."/>
            <person name="Wang B."/>
            <person name="Yu K."/>
            <person name="Liang Q."/>
            <person name="Yang W."/>
            <person name="Lou X."/>
            <person name="Chen J."/>
            <person name="Feng M."/>
            <person name="Jian J."/>
            <person name="Zhang X."/>
            <person name="Luo G."/>
            <person name="Jiang Y."/>
            <person name="Liu J."/>
            <person name="Wang Z."/>
            <person name="Sha Y."/>
            <person name="Zhang B."/>
            <person name="Wu H."/>
            <person name="Tang D."/>
            <person name="Shen Q."/>
            <person name="Xue P."/>
            <person name="Zou S."/>
            <person name="Wang X."/>
            <person name="Liu X."/>
            <person name="Wang F."/>
            <person name="Yang Y."/>
            <person name="An X."/>
            <person name="Dong Z."/>
            <person name="Zhang K."/>
            <person name="Zhang X."/>
            <person name="Luo M.C."/>
            <person name="Dvorak J."/>
            <person name="Tong Y."/>
            <person name="Wang J."/>
            <person name="Yang H."/>
            <person name="Li Z."/>
            <person name="Wang D."/>
            <person name="Zhang A."/>
            <person name="Wang J."/>
        </authorList>
    </citation>
    <scope>NUCLEOTIDE SEQUENCE</scope>
    <source>
        <strain evidence="2">cv. G1812</strain>
    </source>
</reference>
<evidence type="ECO:0000313" key="1">
    <source>
        <dbReference type="EnsemblPlants" id="TuG1812G0300001938.01.T01"/>
    </source>
</evidence>
<accession>A0A8R7TUP0</accession>
<sequence>MKDLRPISLCNVVYKLISKNKRKGKKGYAAVKLDMSKAYDRVEWGFLEKMMHKLGFEKKWVKLIMLCVSMVSYRFKVNGDCTDVVMPQRGLRQDDSLILMKASRESAIHLQNVLQLYEACSGQIV</sequence>
<dbReference type="Proteomes" id="UP000015106">
    <property type="component" value="Chromosome 3"/>
</dbReference>
<name>A0A8R7TUP0_TRIUA</name>
<reference evidence="1" key="3">
    <citation type="submission" date="2022-06" db="UniProtKB">
        <authorList>
            <consortium name="EnsemblPlants"/>
        </authorList>
    </citation>
    <scope>IDENTIFICATION</scope>
</reference>
<dbReference type="PANTHER" id="PTHR46890:SF48">
    <property type="entry name" value="RNA-DIRECTED DNA POLYMERASE"/>
    <property type="match status" value="1"/>
</dbReference>
<dbReference type="EnsemblPlants" id="TuG1812G0300001938.01.T01">
    <property type="protein sequence ID" value="TuG1812G0300001938.01.T01"/>
    <property type="gene ID" value="TuG1812G0300001938.01"/>
</dbReference>
<organism evidence="1 2">
    <name type="scientific">Triticum urartu</name>
    <name type="common">Red wild einkorn</name>
    <name type="synonym">Crithodium urartu</name>
    <dbReference type="NCBI Taxonomy" id="4572"/>
    <lineage>
        <taxon>Eukaryota</taxon>
        <taxon>Viridiplantae</taxon>
        <taxon>Streptophyta</taxon>
        <taxon>Embryophyta</taxon>
        <taxon>Tracheophyta</taxon>
        <taxon>Spermatophyta</taxon>
        <taxon>Magnoliopsida</taxon>
        <taxon>Liliopsida</taxon>
        <taxon>Poales</taxon>
        <taxon>Poaceae</taxon>
        <taxon>BOP clade</taxon>
        <taxon>Pooideae</taxon>
        <taxon>Triticodae</taxon>
        <taxon>Triticeae</taxon>
        <taxon>Triticinae</taxon>
        <taxon>Triticum</taxon>
    </lineage>
</organism>
<evidence type="ECO:0000313" key="2">
    <source>
        <dbReference type="Proteomes" id="UP000015106"/>
    </source>
</evidence>
<dbReference type="AlphaFoldDB" id="A0A8R7TUP0"/>
<reference evidence="1" key="2">
    <citation type="submission" date="2018-03" db="EMBL/GenBank/DDBJ databases">
        <title>The Triticum urartu genome reveals the dynamic nature of wheat genome evolution.</title>
        <authorList>
            <person name="Ling H."/>
            <person name="Ma B."/>
            <person name="Shi X."/>
            <person name="Liu H."/>
            <person name="Dong L."/>
            <person name="Sun H."/>
            <person name="Cao Y."/>
            <person name="Gao Q."/>
            <person name="Zheng S."/>
            <person name="Li Y."/>
            <person name="Yu Y."/>
            <person name="Du H."/>
            <person name="Qi M."/>
            <person name="Li Y."/>
            <person name="Yu H."/>
            <person name="Cui Y."/>
            <person name="Wang N."/>
            <person name="Chen C."/>
            <person name="Wu H."/>
            <person name="Zhao Y."/>
            <person name="Zhang J."/>
            <person name="Li Y."/>
            <person name="Zhou W."/>
            <person name="Zhang B."/>
            <person name="Hu W."/>
            <person name="Eijk M."/>
            <person name="Tang J."/>
            <person name="Witsenboer H."/>
            <person name="Zhao S."/>
            <person name="Li Z."/>
            <person name="Zhang A."/>
            <person name="Wang D."/>
            <person name="Liang C."/>
        </authorList>
    </citation>
    <scope>NUCLEOTIDE SEQUENCE [LARGE SCALE GENOMIC DNA]</scope>
    <source>
        <strain evidence="1">cv. G1812</strain>
    </source>
</reference>
<evidence type="ECO:0008006" key="3">
    <source>
        <dbReference type="Google" id="ProtNLM"/>
    </source>
</evidence>
<proteinExistence type="predicted"/>
<protein>
    <recommendedName>
        <fullName evidence="3">Reverse transcriptase domain-containing protein</fullName>
    </recommendedName>
</protein>
<dbReference type="Gramene" id="TuG1812G0300001938.01.T01">
    <property type="protein sequence ID" value="TuG1812G0300001938.01.T01"/>
    <property type="gene ID" value="TuG1812G0300001938.01"/>
</dbReference>
<dbReference type="PANTHER" id="PTHR46890">
    <property type="entry name" value="NON-LTR RETROLELEMENT REVERSE TRANSCRIPTASE-LIKE PROTEIN-RELATED"/>
    <property type="match status" value="1"/>
</dbReference>
<dbReference type="InterPro" id="IPR052343">
    <property type="entry name" value="Retrotransposon-Effector_Assoc"/>
</dbReference>
<keyword evidence="2" id="KW-1185">Reference proteome</keyword>